<keyword evidence="4" id="KW-1185">Reference proteome</keyword>
<dbReference type="Proteomes" id="UP000193978">
    <property type="component" value="Chromosome"/>
</dbReference>
<sequence length="262" mass="27850">MRDLRATPLLERLSALTKSWRLSSPLSPEILAGLSALARSKRLPSPLSPLFLARVSAFAKAKRLSPLMLATLSLLSVTTTLSALFFLRALIGWDLVAPSAIADWRPPSASFLNSSESKAPPTDTETLARPVFAKSRRPIPKAAATPAQETQSAGPPPAVTVQALVLSSGGWRAYLAGRGDNKGDWYQTGQIVDGWTISEIHATDLTLKSGERTEILSLYPETPASAEGEAKPSPLGASGALRGPPGLPPGPPPVEPRLDRRR</sequence>
<keyword evidence="2" id="KW-0472">Membrane</keyword>
<protein>
    <recommendedName>
        <fullName evidence="5">Type II secretion system protein GspC N-terminal domain-containing protein</fullName>
    </recommendedName>
</protein>
<evidence type="ECO:0000313" key="4">
    <source>
        <dbReference type="Proteomes" id="UP000193978"/>
    </source>
</evidence>
<evidence type="ECO:0008006" key="5">
    <source>
        <dbReference type="Google" id="ProtNLM"/>
    </source>
</evidence>
<name>A0A1W6MXC7_9HYPH</name>
<evidence type="ECO:0000256" key="2">
    <source>
        <dbReference type="SAM" id="Phobius"/>
    </source>
</evidence>
<dbReference type="OrthoDB" id="8086551at2"/>
<gene>
    <name evidence="3" type="ORF">B1812_15280</name>
</gene>
<dbReference type="STRING" id="655015.B1812_15280"/>
<feature type="compositionally biased region" description="Low complexity" evidence="1">
    <location>
        <begin position="234"/>
        <end position="244"/>
    </location>
</feature>
<reference evidence="3 4" key="1">
    <citation type="submission" date="2017-02" db="EMBL/GenBank/DDBJ databases">
        <authorList>
            <person name="Peterson S.W."/>
        </authorList>
    </citation>
    <scope>NUCLEOTIDE SEQUENCE [LARGE SCALE GENOMIC DNA]</scope>
    <source>
        <strain evidence="3 4">S285</strain>
    </source>
</reference>
<proteinExistence type="predicted"/>
<feature type="region of interest" description="Disordered" evidence="1">
    <location>
        <begin position="220"/>
        <end position="262"/>
    </location>
</feature>
<feature type="compositionally biased region" description="Pro residues" evidence="1">
    <location>
        <begin position="245"/>
        <end position="255"/>
    </location>
</feature>
<dbReference type="KEGG" id="mbry:B1812_15280"/>
<dbReference type="AlphaFoldDB" id="A0A1W6MXC7"/>
<dbReference type="RefSeq" id="WP_085772348.1">
    <property type="nucleotide sequence ID" value="NZ_AP027149.1"/>
</dbReference>
<dbReference type="EMBL" id="CP019948">
    <property type="protein sequence ID" value="ARN82223.1"/>
    <property type="molecule type" value="Genomic_DNA"/>
</dbReference>
<evidence type="ECO:0000313" key="3">
    <source>
        <dbReference type="EMBL" id="ARN82223.1"/>
    </source>
</evidence>
<evidence type="ECO:0000256" key="1">
    <source>
        <dbReference type="SAM" id="MobiDB-lite"/>
    </source>
</evidence>
<feature type="transmembrane region" description="Helical" evidence="2">
    <location>
        <begin position="67"/>
        <end position="91"/>
    </location>
</feature>
<keyword evidence="2" id="KW-1133">Transmembrane helix</keyword>
<organism evidence="3 4">
    <name type="scientific">Methylocystis bryophila</name>
    <dbReference type="NCBI Taxonomy" id="655015"/>
    <lineage>
        <taxon>Bacteria</taxon>
        <taxon>Pseudomonadati</taxon>
        <taxon>Pseudomonadota</taxon>
        <taxon>Alphaproteobacteria</taxon>
        <taxon>Hyphomicrobiales</taxon>
        <taxon>Methylocystaceae</taxon>
        <taxon>Methylocystis</taxon>
    </lineage>
</organism>
<accession>A0A1W6MXC7</accession>
<keyword evidence="2" id="KW-0812">Transmembrane</keyword>